<name>A0A2P8D564_9ACTN</name>
<dbReference type="SUPFAM" id="SSF51197">
    <property type="entry name" value="Clavaminate synthase-like"/>
    <property type="match status" value="1"/>
</dbReference>
<dbReference type="Pfam" id="PF02668">
    <property type="entry name" value="TauD"/>
    <property type="match status" value="1"/>
</dbReference>
<evidence type="ECO:0000259" key="8">
    <source>
        <dbReference type="Pfam" id="PF02668"/>
    </source>
</evidence>
<evidence type="ECO:0000313" key="10">
    <source>
        <dbReference type="Proteomes" id="UP000240542"/>
    </source>
</evidence>
<sequence>MQRSADRVIAGPGLAERLAREAYRLARSGVRPEDPPNLRTTGAAADLAADLAAVMAPPERHRGYRLVSGLLDGFGDPGSTPEHWKDDQNADAAAIDMAIMLAASAMGDVFGWAEQQDGRLVHNILPIRGQETLQVGAGSVEPLARHTEDAFHPGRPHILMLVCMRNPESVGTSVASVRRTGLTDAEYAQLERPLVAITPDDSYGAPNTAHRWLDREARGVATVWWADDGPCLRYDPVYSRVLTDDPAFLDAYAALGTRLVECEAELPLTPGDIVLVDNDVAVHSRRSFRPSYDGTDRWLKRTIIRLDRPRPAGEAAEDGFGQRAVEPGRGR</sequence>
<dbReference type="GO" id="GO:0005506">
    <property type="term" value="F:iron ion binding"/>
    <property type="evidence" value="ECO:0007669"/>
    <property type="project" value="InterPro"/>
</dbReference>
<feature type="binding site" evidence="6">
    <location>
        <position position="283"/>
    </location>
    <ligand>
        <name>Fe cation</name>
        <dbReference type="ChEBI" id="CHEBI:24875"/>
    </ligand>
</feature>
<gene>
    <name evidence="9" type="ORF">CLV63_118109</name>
</gene>
<evidence type="ECO:0000256" key="3">
    <source>
        <dbReference type="ARBA" id="ARBA00023002"/>
    </source>
</evidence>
<keyword evidence="4 6" id="KW-0408">Iron</keyword>
<dbReference type="OrthoDB" id="3872700at2"/>
<feature type="binding site" evidence="5">
    <location>
        <position position="183"/>
    </location>
    <ligand>
        <name>2-oxoglutarate</name>
        <dbReference type="ChEBI" id="CHEBI:16810"/>
    </ligand>
</feature>
<keyword evidence="2 6" id="KW-0479">Metal-binding</keyword>
<evidence type="ECO:0000256" key="4">
    <source>
        <dbReference type="ARBA" id="ARBA00023004"/>
    </source>
</evidence>
<protein>
    <submittedName>
        <fullName evidence="9">Alpha-ketoglutarate-dependent taurine dioxygenase</fullName>
    </submittedName>
</protein>
<dbReference type="InterPro" id="IPR014503">
    <property type="entry name" value="Clavaminate_syn-like"/>
</dbReference>
<dbReference type="PIRSF" id="PIRSF019543">
    <property type="entry name" value="Clavaminate_syn"/>
    <property type="match status" value="1"/>
</dbReference>
<keyword evidence="3" id="KW-0560">Oxidoreductase</keyword>
<dbReference type="RefSeq" id="WP_146165639.1">
    <property type="nucleotide sequence ID" value="NZ_PYGA01000018.1"/>
</dbReference>
<feature type="binding site" evidence="5">
    <location>
        <position position="301"/>
    </location>
    <ligand>
        <name>2-oxoglutarate</name>
        <dbReference type="ChEBI" id="CHEBI:16810"/>
    </ligand>
</feature>
<feature type="binding site" evidence="6">
    <location>
        <position position="146"/>
    </location>
    <ligand>
        <name>Fe cation</name>
        <dbReference type="ChEBI" id="CHEBI:24875"/>
    </ligand>
</feature>
<reference evidence="9 10" key="1">
    <citation type="submission" date="2018-03" db="EMBL/GenBank/DDBJ databases">
        <title>Genomic Encyclopedia of Archaeal and Bacterial Type Strains, Phase II (KMG-II): from individual species to whole genera.</title>
        <authorList>
            <person name="Goeker M."/>
        </authorList>
    </citation>
    <scope>NUCLEOTIDE SEQUENCE [LARGE SCALE GENOMIC DNA]</scope>
    <source>
        <strain evidence="9 10">DSM 45312</strain>
    </source>
</reference>
<accession>A0A2P8D564</accession>
<feature type="binding site" evidence="5">
    <location>
        <position position="297"/>
    </location>
    <ligand>
        <name>2-oxoglutarate</name>
        <dbReference type="ChEBI" id="CHEBI:16810"/>
    </ligand>
</feature>
<evidence type="ECO:0000313" key="9">
    <source>
        <dbReference type="EMBL" id="PSK92348.1"/>
    </source>
</evidence>
<comment type="caution">
    <text evidence="9">The sequence shown here is derived from an EMBL/GenBank/DDBJ whole genome shotgun (WGS) entry which is preliminary data.</text>
</comment>
<evidence type="ECO:0000256" key="7">
    <source>
        <dbReference type="SAM" id="MobiDB-lite"/>
    </source>
</evidence>
<evidence type="ECO:0000256" key="6">
    <source>
        <dbReference type="PIRSR" id="PIRSR019543-2"/>
    </source>
</evidence>
<feature type="domain" description="TauD/TfdA-like" evidence="8">
    <location>
        <begin position="144"/>
        <end position="302"/>
    </location>
</feature>
<keyword evidence="9" id="KW-0223">Dioxygenase</keyword>
<organism evidence="9 10">
    <name type="scientific">Murinocardiopsis flavida</name>
    <dbReference type="NCBI Taxonomy" id="645275"/>
    <lineage>
        <taxon>Bacteria</taxon>
        <taxon>Bacillati</taxon>
        <taxon>Actinomycetota</taxon>
        <taxon>Actinomycetes</taxon>
        <taxon>Streptosporangiales</taxon>
        <taxon>Nocardiopsidaceae</taxon>
        <taxon>Murinocardiopsis</taxon>
    </lineage>
</organism>
<evidence type="ECO:0000256" key="2">
    <source>
        <dbReference type="ARBA" id="ARBA00022723"/>
    </source>
</evidence>
<comment type="similarity">
    <text evidence="1">Belongs to the clavaminate synthase family.</text>
</comment>
<dbReference type="Gene3D" id="3.60.130.10">
    <property type="entry name" value="Clavaminate synthase-like"/>
    <property type="match status" value="1"/>
</dbReference>
<feature type="region of interest" description="Disordered" evidence="7">
    <location>
        <begin position="310"/>
        <end position="331"/>
    </location>
</feature>
<dbReference type="EMBL" id="PYGA01000018">
    <property type="protein sequence ID" value="PSK92348.1"/>
    <property type="molecule type" value="Genomic_DNA"/>
</dbReference>
<evidence type="ECO:0000256" key="1">
    <source>
        <dbReference type="ARBA" id="ARBA00008425"/>
    </source>
</evidence>
<feature type="binding site" evidence="6">
    <location>
        <position position="148"/>
    </location>
    <ligand>
        <name>Fe cation</name>
        <dbReference type="ChEBI" id="CHEBI:24875"/>
    </ligand>
</feature>
<proteinExistence type="inferred from homology"/>
<dbReference type="InterPro" id="IPR003819">
    <property type="entry name" value="TauD/TfdA-like"/>
</dbReference>
<dbReference type="Proteomes" id="UP000240542">
    <property type="component" value="Unassembled WGS sequence"/>
</dbReference>
<dbReference type="GO" id="GO:0051213">
    <property type="term" value="F:dioxygenase activity"/>
    <property type="evidence" value="ECO:0007669"/>
    <property type="project" value="UniProtKB-KW"/>
</dbReference>
<dbReference type="InterPro" id="IPR042098">
    <property type="entry name" value="TauD-like_sf"/>
</dbReference>
<keyword evidence="10" id="KW-1185">Reference proteome</keyword>
<dbReference type="AlphaFoldDB" id="A0A2P8D564"/>
<evidence type="ECO:0000256" key="5">
    <source>
        <dbReference type="PIRSR" id="PIRSR019543-1"/>
    </source>
</evidence>